<dbReference type="OrthoDB" id="9802944at2"/>
<evidence type="ECO:0000256" key="3">
    <source>
        <dbReference type="ARBA" id="ARBA00023163"/>
    </source>
</evidence>
<dbReference type="InterPro" id="IPR009061">
    <property type="entry name" value="DNA-bd_dom_put_sf"/>
</dbReference>
<dbReference type="EMBL" id="RQXX01000006">
    <property type="protein sequence ID" value="RVV97028.1"/>
    <property type="molecule type" value="Genomic_DNA"/>
</dbReference>
<proteinExistence type="predicted"/>
<dbReference type="InterPro" id="IPR047057">
    <property type="entry name" value="MerR_fam"/>
</dbReference>
<dbReference type="Gene3D" id="1.10.1660.10">
    <property type="match status" value="1"/>
</dbReference>
<dbReference type="AlphaFoldDB" id="A0A438AED4"/>
<dbReference type="InterPro" id="IPR015358">
    <property type="entry name" value="Tscrpt_reg_MerR_DNA-bd"/>
</dbReference>
<organism evidence="5 6">
    <name type="scientific">Mesobaculum littorinae</name>
    <dbReference type="NCBI Taxonomy" id="2486419"/>
    <lineage>
        <taxon>Bacteria</taxon>
        <taxon>Pseudomonadati</taxon>
        <taxon>Pseudomonadota</taxon>
        <taxon>Alphaproteobacteria</taxon>
        <taxon>Rhodobacterales</taxon>
        <taxon>Roseobacteraceae</taxon>
        <taxon>Mesobaculum</taxon>
    </lineage>
</organism>
<evidence type="ECO:0000256" key="1">
    <source>
        <dbReference type="ARBA" id="ARBA00023015"/>
    </source>
</evidence>
<comment type="caution">
    <text evidence="5">The sequence shown here is derived from an EMBL/GenBank/DDBJ whole genome shotgun (WGS) entry which is preliminary data.</text>
</comment>
<dbReference type="GO" id="GO:0003677">
    <property type="term" value="F:DNA binding"/>
    <property type="evidence" value="ECO:0007669"/>
    <property type="project" value="UniProtKB-KW"/>
</dbReference>
<dbReference type="PROSITE" id="PS50937">
    <property type="entry name" value="HTH_MERR_2"/>
    <property type="match status" value="1"/>
</dbReference>
<evidence type="ECO:0000313" key="6">
    <source>
        <dbReference type="Proteomes" id="UP000285908"/>
    </source>
</evidence>
<accession>A0A438AED4</accession>
<keyword evidence="6" id="KW-1185">Reference proteome</keyword>
<evidence type="ECO:0000259" key="4">
    <source>
        <dbReference type="PROSITE" id="PS50937"/>
    </source>
</evidence>
<evidence type="ECO:0000313" key="5">
    <source>
        <dbReference type="EMBL" id="RVV97028.1"/>
    </source>
</evidence>
<dbReference type="InterPro" id="IPR000551">
    <property type="entry name" value="MerR-type_HTH_dom"/>
</dbReference>
<dbReference type="Proteomes" id="UP000285908">
    <property type="component" value="Unassembled WGS sequence"/>
</dbReference>
<dbReference type="RefSeq" id="WP_127907504.1">
    <property type="nucleotide sequence ID" value="NZ_RQXX01000006.1"/>
</dbReference>
<dbReference type="Pfam" id="PF09278">
    <property type="entry name" value="MerR-DNA-bind"/>
    <property type="match status" value="1"/>
</dbReference>
<keyword evidence="3" id="KW-0804">Transcription</keyword>
<reference evidence="5 6" key="1">
    <citation type="submission" date="2018-11" db="EMBL/GenBank/DDBJ databases">
        <title>Mesobaculum littorinae gen. nov., sp. nov., isolated from Littorina scabra that represents a novel genus of the order Rhodobacteraceae.</title>
        <authorList>
            <person name="Li F."/>
        </authorList>
    </citation>
    <scope>NUCLEOTIDE SEQUENCE [LARGE SCALE GENOMIC DNA]</scope>
    <source>
        <strain evidence="5 6">M0103</strain>
    </source>
</reference>
<gene>
    <name evidence="5" type="ORF">EKE94_15295</name>
</gene>
<dbReference type="SUPFAM" id="SSF46955">
    <property type="entry name" value="Putative DNA-binding domain"/>
    <property type="match status" value="1"/>
</dbReference>
<dbReference type="PRINTS" id="PR00040">
    <property type="entry name" value="HTHMERR"/>
</dbReference>
<feature type="domain" description="HTH merR-type" evidence="4">
    <location>
        <begin position="1"/>
        <end position="70"/>
    </location>
</feature>
<dbReference type="Pfam" id="PF00376">
    <property type="entry name" value="MerR"/>
    <property type="match status" value="1"/>
</dbReference>
<evidence type="ECO:0000256" key="2">
    <source>
        <dbReference type="ARBA" id="ARBA00023125"/>
    </source>
</evidence>
<dbReference type="PANTHER" id="PTHR30204">
    <property type="entry name" value="REDOX-CYCLING DRUG-SENSING TRANSCRIPTIONAL ACTIVATOR SOXR"/>
    <property type="match status" value="1"/>
</dbReference>
<dbReference type="CDD" id="cd04785">
    <property type="entry name" value="HTH_CadR-PbrR-like"/>
    <property type="match status" value="1"/>
</dbReference>
<dbReference type="GO" id="GO:0003700">
    <property type="term" value="F:DNA-binding transcription factor activity"/>
    <property type="evidence" value="ECO:0007669"/>
    <property type="project" value="InterPro"/>
</dbReference>
<keyword evidence="2" id="KW-0238">DNA-binding</keyword>
<dbReference type="PANTHER" id="PTHR30204:SF92">
    <property type="entry name" value="HTH-TYPE TRANSCRIPTIONAL REGULATOR ZNTR"/>
    <property type="match status" value="1"/>
</dbReference>
<name>A0A438AED4_9RHOB</name>
<sequence length="136" mass="14882">MLSIGDLSRRTGVKVPTIRYYEQIGLIEAQGRTSGNQRRFGLAGLERLEFIRHARDLGLPLDAIRTLLSLNETGAQCDATHAIASTHLADVRSRISRLQRLEAELSRITRACDPDGTGPCGILEALGDHGRCHGTH</sequence>
<keyword evidence="1" id="KW-0805">Transcription regulation</keyword>
<protein>
    <submittedName>
        <fullName evidence="5">MerR family transcriptional regulator</fullName>
    </submittedName>
</protein>
<dbReference type="PROSITE" id="PS00552">
    <property type="entry name" value="HTH_MERR_1"/>
    <property type="match status" value="1"/>
</dbReference>
<dbReference type="SMART" id="SM00422">
    <property type="entry name" value="HTH_MERR"/>
    <property type="match status" value="1"/>
</dbReference>